<keyword evidence="1" id="KW-0732">Signal</keyword>
<evidence type="ECO:0000313" key="3">
    <source>
        <dbReference type="Proteomes" id="UP000549617"/>
    </source>
</evidence>
<protein>
    <submittedName>
        <fullName evidence="2">Uncharacterized protein (DUF2141 family)</fullName>
    </submittedName>
</protein>
<name>A0A7W9AGX5_9SPHN</name>
<dbReference type="AlphaFoldDB" id="A0A7W9AGX5"/>
<organism evidence="2 3">
    <name type="scientific">Sphingobium boeckii</name>
    <dbReference type="NCBI Taxonomy" id="1082345"/>
    <lineage>
        <taxon>Bacteria</taxon>
        <taxon>Pseudomonadati</taxon>
        <taxon>Pseudomonadota</taxon>
        <taxon>Alphaproteobacteria</taxon>
        <taxon>Sphingomonadales</taxon>
        <taxon>Sphingomonadaceae</taxon>
        <taxon>Sphingobium</taxon>
    </lineage>
</organism>
<keyword evidence="3" id="KW-1185">Reference proteome</keyword>
<reference evidence="2 3" key="1">
    <citation type="submission" date="2020-08" db="EMBL/GenBank/DDBJ databases">
        <title>Genomic Encyclopedia of Type Strains, Phase IV (KMG-IV): sequencing the most valuable type-strain genomes for metagenomic binning, comparative biology and taxonomic classification.</title>
        <authorList>
            <person name="Goeker M."/>
        </authorList>
    </citation>
    <scope>NUCLEOTIDE SEQUENCE [LARGE SCALE GENOMIC DNA]</scope>
    <source>
        <strain evidence="2 3">DSM 25079</strain>
    </source>
</reference>
<dbReference type="RefSeq" id="WP_184016727.1">
    <property type="nucleotide sequence ID" value="NZ_JACIJC010000002.1"/>
</dbReference>
<dbReference type="EMBL" id="JACIJC010000002">
    <property type="protein sequence ID" value="MBB5685410.1"/>
    <property type="molecule type" value="Genomic_DNA"/>
</dbReference>
<dbReference type="InterPro" id="IPR018673">
    <property type="entry name" value="DUF2141"/>
</dbReference>
<feature type="signal peptide" evidence="1">
    <location>
        <begin position="1"/>
        <end position="25"/>
    </location>
</feature>
<gene>
    <name evidence="2" type="ORF">FHS49_001418</name>
</gene>
<sequence length="165" mass="17428">MLKFRGSAALALMAVAMPFATPMQAARAATLGPYAARCDSGGMSVIARIDGLKARGGVLRVQLYANNAATFLEKKQYLQRVEVAVPRSGAVDICVPVPRPGAYAISVRHDANSNGKSDRKDGGGFSGNPKVSLLDMVFKRKPALAKSLFTVSSGPKVVPVTVNYF</sequence>
<evidence type="ECO:0000313" key="2">
    <source>
        <dbReference type="EMBL" id="MBB5685410.1"/>
    </source>
</evidence>
<accession>A0A7W9AGX5</accession>
<feature type="chain" id="PRO_5030508852" evidence="1">
    <location>
        <begin position="26"/>
        <end position="165"/>
    </location>
</feature>
<dbReference type="Pfam" id="PF09912">
    <property type="entry name" value="DUF2141"/>
    <property type="match status" value="1"/>
</dbReference>
<evidence type="ECO:0000256" key="1">
    <source>
        <dbReference type="SAM" id="SignalP"/>
    </source>
</evidence>
<dbReference type="Proteomes" id="UP000549617">
    <property type="component" value="Unassembled WGS sequence"/>
</dbReference>
<comment type="caution">
    <text evidence="2">The sequence shown here is derived from an EMBL/GenBank/DDBJ whole genome shotgun (WGS) entry which is preliminary data.</text>
</comment>
<proteinExistence type="predicted"/>